<dbReference type="Proteomes" id="UP000193922">
    <property type="component" value="Unassembled WGS sequence"/>
</dbReference>
<evidence type="ECO:0000259" key="10">
    <source>
        <dbReference type="PROSITE" id="PS51847"/>
    </source>
</evidence>
<reference evidence="11 12" key="1">
    <citation type="submission" date="2016-07" db="EMBL/GenBank/DDBJ databases">
        <title>Pervasive Adenine N6-methylation of Active Genes in Fungi.</title>
        <authorList>
            <consortium name="DOE Joint Genome Institute"/>
            <person name="Mondo S.J."/>
            <person name="Dannebaum R.O."/>
            <person name="Kuo R.C."/>
            <person name="Labutti K."/>
            <person name="Haridas S."/>
            <person name="Kuo A."/>
            <person name="Salamov A."/>
            <person name="Ahrendt S.R."/>
            <person name="Lipzen A."/>
            <person name="Sullivan W."/>
            <person name="Andreopoulos W.B."/>
            <person name="Clum A."/>
            <person name="Lindquist E."/>
            <person name="Daum C."/>
            <person name="Ramamoorthy G.K."/>
            <person name="Gryganskyi A."/>
            <person name="Culley D."/>
            <person name="Magnuson J.K."/>
            <person name="James T.Y."/>
            <person name="O'Malley M.A."/>
            <person name="Stajich J.E."/>
            <person name="Spatafora J.W."/>
            <person name="Visel A."/>
            <person name="Grigoriev I.V."/>
        </authorList>
    </citation>
    <scope>NUCLEOTIDE SEQUENCE [LARGE SCALE GENOMIC DNA]</scope>
    <source>
        <strain evidence="11 12">ATCC 12442</strain>
    </source>
</reference>
<dbReference type="PANTHER" id="PTHR28204">
    <property type="entry name" value="MITOCHONDRIAL DISTRIBUTION AND MORPHOLOGY PROTEIN 12"/>
    <property type="match status" value="1"/>
</dbReference>
<keyword evidence="5" id="KW-0445">Lipid transport</keyword>
<keyword evidence="3 9" id="KW-1000">Mitochondrion outer membrane</keyword>
<dbReference type="AlphaFoldDB" id="A0A1Y1WHI7"/>
<name>A0A1Y1WHI7_9FUNG</name>
<keyword evidence="8 9" id="KW-0472">Membrane</keyword>
<feature type="domain" description="SMP-LTD" evidence="10">
    <location>
        <begin position="1"/>
        <end position="265"/>
    </location>
</feature>
<keyword evidence="2" id="KW-0813">Transport</keyword>
<dbReference type="EMBL" id="MCFD01000002">
    <property type="protein sequence ID" value="ORX72973.1"/>
    <property type="molecule type" value="Genomic_DNA"/>
</dbReference>
<dbReference type="CDD" id="cd21672">
    <property type="entry name" value="SMP_Mdm12"/>
    <property type="match status" value="1"/>
</dbReference>
<dbReference type="Pfam" id="PF26544">
    <property type="entry name" value="Mdm12"/>
    <property type="match status" value="1"/>
</dbReference>
<evidence type="ECO:0000256" key="6">
    <source>
        <dbReference type="ARBA" id="ARBA00023121"/>
    </source>
</evidence>
<keyword evidence="12" id="KW-1185">Reference proteome</keyword>
<evidence type="ECO:0000256" key="4">
    <source>
        <dbReference type="ARBA" id="ARBA00022824"/>
    </source>
</evidence>
<dbReference type="PROSITE" id="PS51847">
    <property type="entry name" value="SMP"/>
    <property type="match status" value="1"/>
</dbReference>
<dbReference type="PANTHER" id="PTHR28204:SF1">
    <property type="entry name" value="MITOCHONDRIAL DISTRIBUTION AND MORPHOLOGY PROTEIN 12"/>
    <property type="match status" value="1"/>
</dbReference>
<dbReference type="STRING" id="61395.A0A1Y1WHI7"/>
<accession>A0A1Y1WHI7</accession>
<keyword evidence="4 9" id="KW-0256">Endoplasmic reticulum</keyword>
<organism evidence="11 12">
    <name type="scientific">Linderina pennispora</name>
    <dbReference type="NCBI Taxonomy" id="61395"/>
    <lineage>
        <taxon>Eukaryota</taxon>
        <taxon>Fungi</taxon>
        <taxon>Fungi incertae sedis</taxon>
        <taxon>Zoopagomycota</taxon>
        <taxon>Kickxellomycotina</taxon>
        <taxon>Kickxellomycetes</taxon>
        <taxon>Kickxellales</taxon>
        <taxon>Kickxellaceae</taxon>
        <taxon>Linderina</taxon>
    </lineage>
</organism>
<comment type="similarity">
    <text evidence="9">Belongs to the MDM12 family.</text>
</comment>
<dbReference type="InterPro" id="IPR031468">
    <property type="entry name" value="SMP_LBD"/>
</dbReference>
<keyword evidence="6" id="KW-0446">Lipid-binding</keyword>
<keyword evidence="7 9" id="KW-0496">Mitochondrion</keyword>
<dbReference type="GO" id="GO:0005789">
    <property type="term" value="C:endoplasmic reticulum membrane"/>
    <property type="evidence" value="ECO:0007669"/>
    <property type="project" value="UniProtKB-SubCell"/>
</dbReference>
<evidence type="ECO:0000256" key="9">
    <source>
        <dbReference type="HAMAP-Rule" id="MF_03104"/>
    </source>
</evidence>
<dbReference type="GO" id="GO:1990456">
    <property type="term" value="P:mitochondrion-endoplasmic reticulum membrane tethering"/>
    <property type="evidence" value="ECO:0007669"/>
    <property type="project" value="TreeGrafter"/>
</dbReference>
<evidence type="ECO:0000313" key="11">
    <source>
        <dbReference type="EMBL" id="ORX72973.1"/>
    </source>
</evidence>
<evidence type="ECO:0000313" key="12">
    <source>
        <dbReference type="Proteomes" id="UP000193922"/>
    </source>
</evidence>
<comment type="subunit">
    <text evidence="9">Component of the ER-mitochondria encounter structure (ERMES) or MDM complex, composed of MMM1, MDM10, MDM12 and MDM34. A MMM1 homodimer associates with one molecule of MDM12 on each side in a pairwise head-to-tail manner, and the SMP-LTD domains of MMM1 and MDM12 generate a continuous hydrophobic tunnel for phospholipid trafficking.</text>
</comment>
<evidence type="ECO:0000256" key="7">
    <source>
        <dbReference type="ARBA" id="ARBA00023128"/>
    </source>
</evidence>
<dbReference type="OrthoDB" id="3356905at2759"/>
<evidence type="ECO:0000256" key="5">
    <source>
        <dbReference type="ARBA" id="ARBA00023055"/>
    </source>
</evidence>
<evidence type="ECO:0000256" key="8">
    <source>
        <dbReference type="ARBA" id="ARBA00023136"/>
    </source>
</evidence>
<dbReference type="GO" id="GO:0015914">
    <property type="term" value="P:phospholipid transport"/>
    <property type="evidence" value="ECO:0007669"/>
    <property type="project" value="TreeGrafter"/>
</dbReference>
<dbReference type="GO" id="GO:0032865">
    <property type="term" value="C:ERMES complex"/>
    <property type="evidence" value="ECO:0007669"/>
    <property type="project" value="UniProtKB-UniRule"/>
</dbReference>
<comment type="subcellular location">
    <subcellularLocation>
        <location evidence="1">Membrane</location>
    </subcellularLocation>
    <subcellularLocation>
        <location evidence="9">Mitochondrion outer membrane</location>
        <topology evidence="9">Peripheral membrane protein</topology>
        <orientation evidence="9">Cytoplasmic side</orientation>
    </subcellularLocation>
    <subcellularLocation>
        <location evidence="9">Endoplasmic reticulum membrane</location>
        <topology evidence="9">Peripheral membrane protein</topology>
        <orientation evidence="9">Cytoplasmic side</orientation>
    </subcellularLocation>
    <text evidence="9">The ERMES/MDM complex localizes to a few discrete foci (around 10 per single cell), that represent mitochondria-endoplasmic reticulum junctions. These foci are often found next to mtDNA nucleoids.</text>
</comment>
<comment type="caution">
    <text evidence="11">The sequence shown here is derived from an EMBL/GenBank/DDBJ whole genome shotgun (WGS) entry which is preliminary data.</text>
</comment>
<evidence type="ECO:0000256" key="2">
    <source>
        <dbReference type="ARBA" id="ARBA00022448"/>
    </source>
</evidence>
<dbReference type="HAMAP" id="MF_03104">
    <property type="entry name" value="Mdm12"/>
    <property type="match status" value="1"/>
</dbReference>
<dbReference type="GO" id="GO:0045040">
    <property type="term" value="P:protein insertion into mitochondrial outer membrane"/>
    <property type="evidence" value="ECO:0007669"/>
    <property type="project" value="UniProtKB-UniRule"/>
</dbReference>
<dbReference type="GO" id="GO:0008289">
    <property type="term" value="F:lipid binding"/>
    <property type="evidence" value="ECO:0007669"/>
    <property type="project" value="UniProtKB-KW"/>
</dbReference>
<sequence>MSFTIHWEKLDKKVAQSIQQQLNSFFARLEKRPVFLGDITVEGLDFGSTPPDIEILDLTEPYPEFYMATEEEEEEEDAERESDVAMQRIQVMPASQIGSRMFQSQGLRGASTSVAAADSDYQDIDDDLDAMPHRIAVERTDDDMQLLTKLEYKGDMSLVLSTELQLNYPASQFASLPVTMHITKIEFSALAVVAYLKGRINFCFLEPEPPRTSLLDNFCIRTEIGDQHHHVLKNVEKLELFITEQLRKAIDDDFVFPCYHSFELE</sequence>
<protein>
    <recommendedName>
        <fullName evidence="9">Mitochondrial distribution and morphology protein 12</fullName>
    </recommendedName>
    <alternativeName>
        <fullName evidence="9">Mitochondrial inheritance component MDM12</fullName>
    </alternativeName>
</protein>
<comment type="function">
    <text evidence="9">Component of the ERMES/MDM complex, which serves as a molecular tether to connect the endoplasmic reticulum (ER) and mitochondria. Components of this complex are involved in the control of mitochondrial shape and protein biogenesis, and function in nonvesicular lipid trafficking between the ER and mitochondria. MDM12 is required for the interaction of the ER-resident membrane protein MMM1 and the outer mitochondrial membrane-resident beta-barrel protein MDM10. The MDM12-MMM1 subcomplex functions in the major beta-barrel assembly pathway that is responsible for biogenesis of all mitochondrial outer membrane beta-barrel proteins, and acts in a late step after the SAM complex. The MDM10-MDM12-MMM1 subcomplex further acts in the TOM40-specific pathway after the action of the MDM12-MMM1 complex. Essential for establishing and maintaining the structure of mitochondria and maintenance of mtDNA nucleoids.</text>
</comment>
<proteinExistence type="inferred from homology"/>
<evidence type="ECO:0000256" key="3">
    <source>
        <dbReference type="ARBA" id="ARBA00022787"/>
    </source>
</evidence>
<evidence type="ECO:0000256" key="1">
    <source>
        <dbReference type="ARBA" id="ARBA00004370"/>
    </source>
</evidence>
<dbReference type="InterPro" id="IPR027532">
    <property type="entry name" value="Mdm12"/>
</dbReference>
<gene>
    <name evidence="9" type="primary">MDM12</name>
    <name evidence="11" type="ORF">DL89DRAFT_220985</name>
</gene>